<dbReference type="PATRIC" id="fig|1218493.3.peg.1992"/>
<dbReference type="InterPro" id="IPR014729">
    <property type="entry name" value="Rossmann-like_a/b/a_fold"/>
</dbReference>
<dbReference type="HOGENOM" id="CLU_051474_2_0_9"/>
<dbReference type="EMBL" id="JXBY01000030">
    <property type="protein sequence ID" value="KJY54043.1"/>
    <property type="molecule type" value="Genomic_DNA"/>
</dbReference>
<dbReference type="InterPro" id="IPR003848">
    <property type="entry name" value="DUF218"/>
</dbReference>
<evidence type="ECO:0000259" key="2">
    <source>
        <dbReference type="Pfam" id="PF02698"/>
    </source>
</evidence>
<keyword evidence="1" id="KW-0472">Membrane</keyword>
<evidence type="ECO:0000256" key="1">
    <source>
        <dbReference type="SAM" id="Phobius"/>
    </source>
</evidence>
<dbReference type="CDD" id="cd06259">
    <property type="entry name" value="YdcF-like"/>
    <property type="match status" value="1"/>
</dbReference>
<sequence>MIRIFEVLNQNRSFIILSLIMLATFAVFLISWLKEPRRLLNGILFTIFLLAFGVWLTVMILSTSLRPLILTYEILIVLFVATITLLAAFSWLFFLWNAYIVWKRESHTLSNLLTLFIGIGIIVVWLVALVGPFRNLPSWVRILLYAPTAILDYLLFVAYNFLVNLTFYQIVPRQYNQDYLIVLGAGLSHGEQVTPLLASRINRAIEYAQKQVTKGRKMPKFIMSGGKGVDEKVSEAQAMTEYAIARGIEPKDILLEDNSKNTYQNMKFSAAVAAKDFGSKNYKAKFFSNNYHIFRASLYAKAADLNANGVGCYTRLYFLPNAIVREFAAVLLLKKKRHLVAIFLIILFFAIYALFDFTGIIH</sequence>
<feature type="transmembrane region" description="Helical" evidence="1">
    <location>
        <begin position="39"/>
        <end position="62"/>
    </location>
</feature>
<dbReference type="Gene3D" id="3.40.50.620">
    <property type="entry name" value="HUPs"/>
    <property type="match status" value="1"/>
</dbReference>
<feature type="transmembrane region" description="Helical" evidence="1">
    <location>
        <begin position="12"/>
        <end position="32"/>
    </location>
</feature>
<gene>
    <name evidence="3" type="ORF">JF76_19000</name>
</gene>
<feature type="transmembrane region" description="Helical" evidence="1">
    <location>
        <begin position="142"/>
        <end position="163"/>
    </location>
</feature>
<feature type="domain" description="DUF218" evidence="2">
    <location>
        <begin position="178"/>
        <end position="307"/>
    </location>
</feature>
<dbReference type="Pfam" id="PF02698">
    <property type="entry name" value="DUF218"/>
    <property type="match status" value="1"/>
</dbReference>
<dbReference type="GO" id="GO:0000270">
    <property type="term" value="P:peptidoglycan metabolic process"/>
    <property type="evidence" value="ECO:0007669"/>
    <property type="project" value="TreeGrafter"/>
</dbReference>
<keyword evidence="1" id="KW-0812">Transmembrane</keyword>
<evidence type="ECO:0000313" key="3">
    <source>
        <dbReference type="EMBL" id="KJY54043.1"/>
    </source>
</evidence>
<evidence type="ECO:0000313" key="4">
    <source>
        <dbReference type="Proteomes" id="UP000033533"/>
    </source>
</evidence>
<dbReference type="OrthoDB" id="9782395at2"/>
<dbReference type="InterPro" id="IPR051599">
    <property type="entry name" value="Cell_Envelope_Assoc"/>
</dbReference>
<feature type="transmembrane region" description="Helical" evidence="1">
    <location>
        <begin position="339"/>
        <end position="361"/>
    </location>
</feature>
<protein>
    <submittedName>
        <fullName evidence="3">Integral membrane protein</fullName>
    </submittedName>
</protein>
<proteinExistence type="predicted"/>
<keyword evidence="1" id="KW-1133">Transmembrane helix</keyword>
<feature type="transmembrane region" description="Helical" evidence="1">
    <location>
        <begin position="74"/>
        <end position="100"/>
    </location>
</feature>
<dbReference type="GO" id="GO:0005886">
    <property type="term" value="C:plasma membrane"/>
    <property type="evidence" value="ECO:0007669"/>
    <property type="project" value="TreeGrafter"/>
</dbReference>
<dbReference type="STRING" id="1218493.JF76_19000"/>
<dbReference type="AlphaFoldDB" id="A0A0F4L705"/>
<dbReference type="GO" id="GO:0043164">
    <property type="term" value="P:Gram-negative-bacterium-type cell wall biogenesis"/>
    <property type="evidence" value="ECO:0007669"/>
    <property type="project" value="TreeGrafter"/>
</dbReference>
<organism evidence="3 4">
    <name type="scientific">Lactobacillus kullabergensis</name>
    <dbReference type="NCBI Taxonomy" id="1218493"/>
    <lineage>
        <taxon>Bacteria</taxon>
        <taxon>Bacillati</taxon>
        <taxon>Bacillota</taxon>
        <taxon>Bacilli</taxon>
        <taxon>Lactobacillales</taxon>
        <taxon>Lactobacillaceae</taxon>
        <taxon>Lactobacillus</taxon>
    </lineage>
</organism>
<accession>A0A0F4L705</accession>
<comment type="caution">
    <text evidence="3">The sequence shown here is derived from an EMBL/GenBank/DDBJ whole genome shotgun (WGS) entry which is preliminary data.</text>
</comment>
<reference evidence="3 4" key="1">
    <citation type="submission" date="2014-12" db="EMBL/GenBank/DDBJ databases">
        <title>Comparative genomics of the lactic acid bacteria isolated from the honey bee gut.</title>
        <authorList>
            <person name="Ellegaard K.M."/>
            <person name="Tamarit D."/>
            <person name="Javelind E."/>
            <person name="Olofsson T."/>
            <person name="Andersson S.G."/>
            <person name="Vasquez A."/>
        </authorList>
    </citation>
    <scope>NUCLEOTIDE SEQUENCE [LARGE SCALE GENOMIC DNA]</scope>
    <source>
        <strain evidence="3 4">Biut2</strain>
    </source>
</reference>
<name>A0A0F4L705_9LACO</name>
<feature type="transmembrane region" description="Helical" evidence="1">
    <location>
        <begin position="112"/>
        <end position="130"/>
    </location>
</feature>
<dbReference type="PANTHER" id="PTHR30336">
    <property type="entry name" value="INNER MEMBRANE PROTEIN, PROBABLE PERMEASE"/>
    <property type="match status" value="1"/>
</dbReference>
<dbReference type="Proteomes" id="UP000033533">
    <property type="component" value="Unassembled WGS sequence"/>
</dbReference>
<dbReference type="PANTHER" id="PTHR30336:SF18">
    <property type="entry name" value="MEMBRANE PROTEIN"/>
    <property type="match status" value="1"/>
</dbReference>